<evidence type="ECO:0000313" key="4">
    <source>
        <dbReference type="Proteomes" id="UP001652622"/>
    </source>
</evidence>
<dbReference type="InParanoid" id="A0A6P9DFF3"/>
<dbReference type="KEGG" id="pgut:117677925"/>
<feature type="region of interest" description="Disordered" evidence="2">
    <location>
        <begin position="1295"/>
        <end position="1320"/>
    </location>
</feature>
<feature type="region of interest" description="Disordered" evidence="2">
    <location>
        <begin position="543"/>
        <end position="562"/>
    </location>
</feature>
<feature type="compositionally biased region" description="Low complexity" evidence="2">
    <location>
        <begin position="1295"/>
        <end position="1310"/>
    </location>
</feature>
<feature type="region of interest" description="Disordered" evidence="2">
    <location>
        <begin position="1"/>
        <end position="128"/>
    </location>
</feature>
<feature type="compositionally biased region" description="Polar residues" evidence="2">
    <location>
        <begin position="1372"/>
        <end position="1384"/>
    </location>
</feature>
<feature type="region of interest" description="Disordered" evidence="2">
    <location>
        <begin position="1247"/>
        <end position="1269"/>
    </location>
</feature>
<feature type="compositionally biased region" description="Basic residues" evidence="2">
    <location>
        <begin position="1934"/>
        <end position="1945"/>
    </location>
</feature>
<dbReference type="RefSeq" id="XP_034294397.2">
    <property type="nucleotide sequence ID" value="XM_034438506.2"/>
</dbReference>
<feature type="compositionally biased region" description="Basic and acidic residues" evidence="2">
    <location>
        <begin position="1401"/>
        <end position="1414"/>
    </location>
</feature>
<protein>
    <submittedName>
        <fullName evidence="5">Protein PRR14L isoform X1</fullName>
    </submittedName>
</protein>
<reference evidence="5" key="1">
    <citation type="submission" date="2025-08" db="UniProtKB">
        <authorList>
            <consortium name="RefSeq"/>
        </authorList>
    </citation>
    <scope>IDENTIFICATION</scope>
    <source>
        <tissue evidence="5">Blood</tissue>
    </source>
</reference>
<feature type="compositionally biased region" description="Basic and acidic residues" evidence="2">
    <location>
        <begin position="44"/>
        <end position="58"/>
    </location>
</feature>
<evidence type="ECO:0000256" key="1">
    <source>
        <dbReference type="ARBA" id="ARBA00022553"/>
    </source>
</evidence>
<feature type="region of interest" description="Disordered" evidence="2">
    <location>
        <begin position="144"/>
        <end position="177"/>
    </location>
</feature>
<gene>
    <name evidence="5" type="primary">PRR14L</name>
</gene>
<evidence type="ECO:0000256" key="2">
    <source>
        <dbReference type="SAM" id="MobiDB-lite"/>
    </source>
</evidence>
<feature type="region of interest" description="Disordered" evidence="2">
    <location>
        <begin position="1889"/>
        <end position="1960"/>
    </location>
</feature>
<feature type="compositionally biased region" description="Basic residues" evidence="2">
    <location>
        <begin position="70"/>
        <end position="79"/>
    </location>
</feature>
<feature type="compositionally biased region" description="Low complexity" evidence="2">
    <location>
        <begin position="18"/>
        <end position="34"/>
    </location>
</feature>
<name>A0A6P9DFF3_PANGU</name>
<feature type="compositionally biased region" description="Basic and acidic residues" evidence="2">
    <location>
        <begin position="88"/>
        <end position="99"/>
    </location>
</feature>
<dbReference type="PANTHER" id="PTHR14522:SF0">
    <property type="entry name" value="PROTEIN PRR14L"/>
    <property type="match status" value="1"/>
</dbReference>
<evidence type="ECO:0000259" key="3">
    <source>
        <dbReference type="Pfam" id="PF15386"/>
    </source>
</evidence>
<dbReference type="InterPro" id="IPR028149">
    <property type="entry name" value="Tantalus-like"/>
</dbReference>
<dbReference type="Proteomes" id="UP001652622">
    <property type="component" value="Unplaced"/>
</dbReference>
<keyword evidence="4" id="KW-1185">Reference proteome</keyword>
<feature type="region of interest" description="Disordered" evidence="2">
    <location>
        <begin position="1824"/>
        <end position="1848"/>
    </location>
</feature>
<keyword evidence="1" id="KW-0597">Phosphoprotein</keyword>
<feature type="compositionally biased region" description="Low complexity" evidence="2">
    <location>
        <begin position="1824"/>
        <end position="1836"/>
    </location>
</feature>
<evidence type="ECO:0000313" key="5">
    <source>
        <dbReference type="RefSeq" id="XP_034294397.2"/>
    </source>
</evidence>
<feature type="compositionally biased region" description="Basic and acidic residues" evidence="2">
    <location>
        <begin position="1924"/>
        <end position="1933"/>
    </location>
</feature>
<dbReference type="InterPro" id="IPR026320">
    <property type="entry name" value="PRR14"/>
</dbReference>
<dbReference type="PANTHER" id="PTHR14522">
    <property type="entry name" value="EMO2-RELATED"/>
    <property type="match status" value="1"/>
</dbReference>
<accession>A0A6P9DFF3</accession>
<dbReference type="OrthoDB" id="6163216at2759"/>
<sequence length="2078" mass="226391">MSSAGRELHAAGPGDALPAQRPASAALCAAPGAAGERPGWALPREPHGRDLDAREPLRRPPLQGRASRPERRRRRRRREMRGGGLERPGWREEGPREGARPGLPTCGGNGRPGEEEFQLIQKGRERVSSPSCLEIKDLLQNPEESPAKVQVVSEKQSRLPKEAPGMKAEGTGLFCNTGEPRAQARTGVLLEASQCSGGVAVSGNGSFVSQELLSPASSEEEEEPAFARQAGEEKFQNSGQEMNAVFNSPSVQQETFGTPSKHSLALALEACPPGMRLETTGQAFEGSTPWGDRMDLSEAAREVQEGSLKSSPSDGRMEDLGEASELQMAEAPLQAGSPRGELSNVEHKRDDSVDLFSSPVHKGIIDIQKGSAVHGCWRGGGERFPSEHGRFLSPDEQLTGPKDRHSEIGCSSLCDVVQAAFEDELRVSSSEASSVQEDRSSSLSHEKCITLGKGNGALLLKRNNFGFFQNSCSIKSASAFLSCLAPQLNLRGNGLPLRVEPKDNLRTALLLYDLALPRCATSSFRVTEISVCADEKSLKVPQLHGPSPIAQKADPGSGHGGPMDSLSPEGVIVMRSTGASLHHKEAFAPSQAIGKLQAVMNEGAWEMVRWVLRGAENGEIAMEPFWRKALRFSDRTVNDLSSAPEEIYALARNIFLDCKNLQRGRRGAATQISFSLGISPALLESSVRFFSLQKCFSCSPYRSNWVALDRAGSPLGSVHPLEVPCSNLPKAEAENQRVDGGDAFGGSKSILQRKSNIFSPYGRVEVHKASFGADAGGMKTIGNATVRNNTRLFFHLAFDGDLSKTFLLCRATFRKGQCLEEEEPYRIHPSSPACHLSYLNKKGSSLCTKHSAQQREPIYQMKIFLYPCYFLDCCTLFEQKNDSPKTEFLKCQQPSLIFYKKLSHHDLQTVISSAIKYVRCNKNESLHSKMELKVTPPAPALLTEYHQGPFQEIIVESSNNNTGSEFTGNQLNEDFLESQSPRTLFRCSESTSELLNQNDFVKNRAQSKTDDLHFASESVHKSLSEFNIINGLLSASKLVSSPFQTGSTVSAKIKGQEKMKGLLLKSYRKRKIPSLISAGLGSQNKKMCLFPKEAALMSPSLKAHSSPPAQRHCRGALLLEREADGCSQPFGLGSERLSSSPRRDAAAACPLTHKRTCQRFKGPSGGAPVSLYPLEQFLEAKQDLEASPREAGRTARMAEGFPVRILSDTKESSEALLENVMLPFRGGKVTFSFKAAIHPGLPLGLPEGISESDSRKATDSPEPSVTWGHVESPSCALQAKLFSSSMKAAETLCSSVSSSSGLKGGRLASSPTGPSMKERRLLKVESGQELAGGSEKGLEGHMVAERIGRGDSEAGPQLPPPKAKPQVGRSLATGQPPGNVSNENAARPTLASLGRAGQKRRQQEPPFHTRSESKRQKRGRRWVETASLNLHFWNRSRQANRWPSSIGAFSSFARAVGCRQSRSTGIFGYLRLQRPFPTFGKVACIKVGMPNRRRAPKPLASKGPSETFPGERGQLVYSAQLATEPAAPQAILWDPPAKQQGHRSSTLTSFWLTGQPKDAALLTRLSWLAEKLLPPLCQPFPPRRVLLSSAAKWSPLRRRRRLLEIFSFVSLKLRSPPWFSSCCFKMEGSQALPVYSIESTILCFFELSSDSSCGFRTPVFPVSFPHQMDIGPTRKLPKTGSPSLIPRFALGRPQLQQPSAWSLSFLLPQRCPDITGAIQKDAEPGSASASKEGKAIARSTGCPTPGLPTALALFSPGCYRAWTRRRRHPSSRIPAVQRLSQLQFAQGLKGFQCYTSVSADLFPSLPSLLGSVLSIWSQHGPSTHLSESTALHSSSSKGQAALPATAGLSHRSSLSLPPLVPGLPSDTSRAVKNDVRLESILSVLLPTSCQAPEPADPPLGFPALGSGDGDEASVPASPKTGAQLEKDESENRPKKVSQIRIRKTIPKPDPNLTPMGLPRPKRLKKTEFSLEEIYTNQNYKSPPATRCLETIFEEPKEKNGSLISISQQKRKRILEFQDFTIPRKRRARSRVRVMGGYTRAQKAAIEGRELDVLLIQKLTDLETFFAKEETQEQASSGS</sequence>
<feature type="compositionally biased region" description="Polar residues" evidence="2">
    <location>
        <begin position="236"/>
        <end position="258"/>
    </location>
</feature>
<organism evidence="4 5">
    <name type="scientific">Pantherophis guttatus</name>
    <name type="common">Corn snake</name>
    <name type="synonym">Elaphe guttata</name>
    <dbReference type="NCBI Taxonomy" id="94885"/>
    <lineage>
        <taxon>Eukaryota</taxon>
        <taxon>Metazoa</taxon>
        <taxon>Chordata</taxon>
        <taxon>Craniata</taxon>
        <taxon>Vertebrata</taxon>
        <taxon>Euteleostomi</taxon>
        <taxon>Lepidosauria</taxon>
        <taxon>Squamata</taxon>
        <taxon>Bifurcata</taxon>
        <taxon>Unidentata</taxon>
        <taxon>Episquamata</taxon>
        <taxon>Toxicofera</taxon>
        <taxon>Serpentes</taxon>
        <taxon>Colubroidea</taxon>
        <taxon>Colubridae</taxon>
        <taxon>Colubrinae</taxon>
        <taxon>Pantherophis</taxon>
    </lineage>
</organism>
<dbReference type="Pfam" id="PF15386">
    <property type="entry name" value="Tantalus"/>
    <property type="match status" value="1"/>
</dbReference>
<feature type="region of interest" description="Disordered" evidence="2">
    <location>
        <begin position="1718"/>
        <end position="1740"/>
    </location>
</feature>
<proteinExistence type="predicted"/>
<feature type="domain" description="Tantalus-like" evidence="3">
    <location>
        <begin position="1952"/>
        <end position="2009"/>
    </location>
</feature>
<feature type="region of interest" description="Disordered" evidence="2">
    <location>
        <begin position="211"/>
        <end position="258"/>
    </location>
</feature>
<dbReference type="GeneID" id="117677925"/>
<feature type="region of interest" description="Disordered" evidence="2">
    <location>
        <begin position="1349"/>
        <end position="1421"/>
    </location>
</feature>